<sequence length="408" mass="46815">MATIKMAATISLGLLLLLLGSSLSIPLMAQKIKVEGRVVDEETNLPLPFVTVFVNNTAEGTVADENGKFDLEMEAGHYELILSLVGYENLVYSADFSGDLPRFVFEMAQKPIDLNELQVDGERSPEWYENLKLFEYHFLGNSRFATSCNIINPEVLVIDFDQSLLKVYSTDFLIIENHALGYRIDYLLNSFELDTEKKIFHYLGYPRYTEMDGGKIKQRRWKRNRSSAYRGSWLHFKRSLLESTTDMEGFEVRKMKQVPNPERPSDRSILEAKQQLKNTKDLPYSIFRDSLSAIVSKESLPKIIDKVEPDPLKESEYSSVTDGELTLKFDDFLQITFTRGKVSREFIHSFVPGKAPRSPYPVSFLRQTAPVSIYPTGLEANPLSLYLEGYWSWLRMGDDLPMDYKLPE</sequence>
<organism evidence="1 2">
    <name type="scientific">Cyclobacterium plantarum</name>
    <dbReference type="NCBI Taxonomy" id="2716263"/>
    <lineage>
        <taxon>Bacteria</taxon>
        <taxon>Pseudomonadati</taxon>
        <taxon>Bacteroidota</taxon>
        <taxon>Cytophagia</taxon>
        <taxon>Cytophagales</taxon>
        <taxon>Cyclobacteriaceae</taxon>
        <taxon>Cyclobacterium</taxon>
    </lineage>
</organism>
<name>A0ABX0H8Q0_9BACT</name>
<evidence type="ECO:0000313" key="2">
    <source>
        <dbReference type="Proteomes" id="UP000649799"/>
    </source>
</evidence>
<proteinExistence type="predicted"/>
<dbReference type="Proteomes" id="UP000649799">
    <property type="component" value="Unassembled WGS sequence"/>
</dbReference>
<accession>A0ABX0H8Q0</accession>
<dbReference type="SUPFAM" id="SSF49464">
    <property type="entry name" value="Carboxypeptidase regulatory domain-like"/>
    <property type="match status" value="1"/>
</dbReference>
<dbReference type="RefSeq" id="WP_166147536.1">
    <property type="nucleotide sequence ID" value="NZ_JAANYN010000005.1"/>
</dbReference>
<dbReference type="EMBL" id="JAANYN010000005">
    <property type="protein sequence ID" value="NHE57745.1"/>
    <property type="molecule type" value="Genomic_DNA"/>
</dbReference>
<keyword evidence="2" id="KW-1185">Reference proteome</keyword>
<evidence type="ECO:0000313" key="1">
    <source>
        <dbReference type="EMBL" id="NHE57745.1"/>
    </source>
</evidence>
<protein>
    <submittedName>
        <fullName evidence="1">Carboxypeptidase-like regulatory domain-containing protein</fullName>
    </submittedName>
</protein>
<comment type="caution">
    <text evidence="1">The sequence shown here is derived from an EMBL/GenBank/DDBJ whole genome shotgun (WGS) entry which is preliminary data.</text>
</comment>
<dbReference type="Pfam" id="PF13715">
    <property type="entry name" value="CarbopepD_reg_2"/>
    <property type="match status" value="1"/>
</dbReference>
<dbReference type="InterPro" id="IPR008969">
    <property type="entry name" value="CarboxyPept-like_regulatory"/>
</dbReference>
<gene>
    <name evidence="1" type="ORF">G9Q97_13095</name>
</gene>
<reference evidence="1 2" key="1">
    <citation type="submission" date="2020-03" db="EMBL/GenBank/DDBJ databases">
        <title>Cyclobacterium plantarum sp. nov., a marine bacterium isolated from a coastal-marine wetland.</title>
        <authorList>
            <person name="Sanchez-Porro C."/>
            <person name="Ventosa A."/>
            <person name="Amoozegar M."/>
        </authorList>
    </citation>
    <scope>NUCLEOTIDE SEQUENCE [LARGE SCALE GENOMIC DNA]</scope>
    <source>
        <strain evidence="1 2">GBPx2</strain>
    </source>
</reference>
<dbReference type="Gene3D" id="2.60.40.1120">
    <property type="entry name" value="Carboxypeptidase-like, regulatory domain"/>
    <property type="match status" value="1"/>
</dbReference>